<dbReference type="InterPro" id="IPR045306">
    <property type="entry name" value="SDH-like"/>
</dbReference>
<dbReference type="Proteomes" id="UP000005222">
    <property type="component" value="Chromosome E"/>
</dbReference>
<keyword evidence="10" id="KW-1185">Reference proteome</keyword>
<dbReference type="InterPro" id="IPR011032">
    <property type="entry name" value="GroES-like_sf"/>
</dbReference>
<evidence type="ECO:0000259" key="8">
    <source>
        <dbReference type="SMART" id="SM00829"/>
    </source>
</evidence>
<dbReference type="SMART" id="SM00829">
    <property type="entry name" value="PKS_ER"/>
    <property type="match status" value="1"/>
</dbReference>
<keyword evidence="3 7" id="KW-0479">Metal-binding</keyword>
<dbReference type="PROSITE" id="PS00059">
    <property type="entry name" value="ADH_ZINC"/>
    <property type="match status" value="1"/>
</dbReference>
<gene>
    <name evidence="9" type="primary">Piso0_001210</name>
    <name evidence="9" type="ORF">GNLVRS01_PISO0E00180g</name>
</gene>
<evidence type="ECO:0000256" key="6">
    <source>
        <dbReference type="ARBA" id="ARBA00023027"/>
    </source>
</evidence>
<dbReference type="InterPro" id="IPR036291">
    <property type="entry name" value="NAD(P)-bd_dom_sf"/>
</dbReference>
<keyword evidence="5" id="KW-0560">Oxidoreductase</keyword>
<evidence type="ECO:0000313" key="9">
    <source>
        <dbReference type="EMBL" id="CCE79169.1"/>
    </source>
</evidence>
<dbReference type="Gene3D" id="3.40.50.720">
    <property type="entry name" value="NAD(P)-binding Rossmann-like Domain"/>
    <property type="match status" value="1"/>
</dbReference>
<dbReference type="AlphaFoldDB" id="G8YMK1"/>
<proteinExistence type="inferred from homology"/>
<evidence type="ECO:0000256" key="7">
    <source>
        <dbReference type="RuleBase" id="RU361277"/>
    </source>
</evidence>
<comment type="cofactor">
    <cofactor evidence="1 7">
        <name>Zn(2+)</name>
        <dbReference type="ChEBI" id="CHEBI:29105"/>
    </cofactor>
</comment>
<evidence type="ECO:0000256" key="5">
    <source>
        <dbReference type="ARBA" id="ARBA00023002"/>
    </source>
</evidence>
<evidence type="ECO:0000313" key="10">
    <source>
        <dbReference type="Proteomes" id="UP000005222"/>
    </source>
</evidence>
<dbReference type="Pfam" id="PF00107">
    <property type="entry name" value="ADH_zinc_N"/>
    <property type="match status" value="1"/>
</dbReference>
<dbReference type="InParanoid" id="G8YMK1"/>
<dbReference type="InterPro" id="IPR002328">
    <property type="entry name" value="ADH_Zn_CS"/>
</dbReference>
<dbReference type="OMA" id="INHPARW"/>
<dbReference type="Pfam" id="PF08240">
    <property type="entry name" value="ADH_N"/>
    <property type="match status" value="1"/>
</dbReference>
<sequence length="379" mass="40627">MTVQNIKASVLLGAHDLRTISRELSEPSYGEVQVEVSSTTLCGSDIHYYNHGANGDFCVREPLSLGHESAGIIKALGSGVDGFKVGDKVALEVGIPCDKCKFCRKGRYNLCKEMRFRSSAKTFPHFQGTLQDRINVPSAWVHKVPTSLKLEHAALAEPLSVAIHAANRAKVEAGSKVLVMGAGAVGLFSAAVAKAYGATTVVIADIAQNRLDFAVKNGFATQSYLVNSGRGTTIEEKLKICRKIADDLTGIKDDEEKIGEFDYTFECTGVESCVQTGIFATAPGGKLMFVGMGNPIQHLHIGSAALREVDLLGVFRYANAYPIAIELMAKGKIPALDKIVTHKVYGVDDASRAFALAGKPQDENGNLVIKVAIVNKDLE</sequence>
<dbReference type="GO" id="GO:0003939">
    <property type="term" value="F:L-iditol 2-dehydrogenase (NAD+) activity"/>
    <property type="evidence" value="ECO:0007669"/>
    <property type="project" value="TreeGrafter"/>
</dbReference>
<evidence type="ECO:0000256" key="1">
    <source>
        <dbReference type="ARBA" id="ARBA00001947"/>
    </source>
</evidence>
<reference evidence="9 10" key="1">
    <citation type="journal article" date="2012" name="G3 (Bethesda)">
        <title>Pichia sorbitophila, an interspecies yeast hybrid reveals early steps of genome resolution following polyploidization.</title>
        <authorList>
            <person name="Leh Louis V."/>
            <person name="Despons L."/>
            <person name="Friedrich A."/>
            <person name="Martin T."/>
            <person name="Durrens P."/>
            <person name="Casaregola S."/>
            <person name="Neuveglise C."/>
            <person name="Fairhead C."/>
            <person name="Marck C."/>
            <person name="Cruz J.A."/>
            <person name="Straub M.L."/>
            <person name="Kugler V."/>
            <person name="Sacerdot C."/>
            <person name="Uzunov Z."/>
            <person name="Thierry A."/>
            <person name="Weiss S."/>
            <person name="Bleykasten C."/>
            <person name="De Montigny J."/>
            <person name="Jacques N."/>
            <person name="Jung P."/>
            <person name="Lemaire M."/>
            <person name="Mallet S."/>
            <person name="Morel G."/>
            <person name="Richard G.F."/>
            <person name="Sarkar A."/>
            <person name="Savel G."/>
            <person name="Schacherer J."/>
            <person name="Seret M.L."/>
            <person name="Talla E."/>
            <person name="Samson G."/>
            <person name="Jubin C."/>
            <person name="Poulain J."/>
            <person name="Vacherie B."/>
            <person name="Barbe V."/>
            <person name="Pelletier E."/>
            <person name="Sherman D.J."/>
            <person name="Westhof E."/>
            <person name="Weissenbach J."/>
            <person name="Baret P.V."/>
            <person name="Wincker P."/>
            <person name="Gaillardin C."/>
            <person name="Dujon B."/>
            <person name="Souciet J.L."/>
        </authorList>
    </citation>
    <scope>NUCLEOTIDE SEQUENCE [LARGE SCALE GENOMIC DNA]</scope>
    <source>
        <strain evidence="10">ATCC MYA-4447 / BCRC 22081 / CBS 7064 / NBRC 10061 / NRRL Y-12695</strain>
    </source>
</reference>
<evidence type="ECO:0000256" key="3">
    <source>
        <dbReference type="ARBA" id="ARBA00022723"/>
    </source>
</evidence>
<keyword evidence="4 7" id="KW-0862">Zinc</keyword>
<dbReference type="SUPFAM" id="SSF51735">
    <property type="entry name" value="NAD(P)-binding Rossmann-fold domains"/>
    <property type="match status" value="1"/>
</dbReference>
<accession>G8YMK1</accession>
<comment type="similarity">
    <text evidence="2 7">Belongs to the zinc-containing alcohol dehydrogenase family.</text>
</comment>
<dbReference type="PANTHER" id="PTHR43161">
    <property type="entry name" value="SORBITOL DEHYDROGENASE"/>
    <property type="match status" value="1"/>
</dbReference>
<keyword evidence="6" id="KW-0520">NAD</keyword>
<dbReference type="HOGENOM" id="CLU_026673_11_5_1"/>
<dbReference type="EMBL" id="FO082055">
    <property type="protein sequence ID" value="CCE79169.1"/>
    <property type="molecule type" value="Genomic_DNA"/>
</dbReference>
<evidence type="ECO:0000256" key="2">
    <source>
        <dbReference type="ARBA" id="ARBA00008072"/>
    </source>
</evidence>
<dbReference type="GO" id="GO:0008270">
    <property type="term" value="F:zinc ion binding"/>
    <property type="evidence" value="ECO:0007669"/>
    <property type="project" value="InterPro"/>
</dbReference>
<dbReference type="STRING" id="559304.G8YMK1"/>
<dbReference type="OrthoDB" id="5363962at2759"/>
<dbReference type="GO" id="GO:0006062">
    <property type="term" value="P:sorbitol catabolic process"/>
    <property type="evidence" value="ECO:0007669"/>
    <property type="project" value="TreeGrafter"/>
</dbReference>
<dbReference type="CDD" id="cd05285">
    <property type="entry name" value="sorbitol_DH"/>
    <property type="match status" value="1"/>
</dbReference>
<dbReference type="InterPro" id="IPR020843">
    <property type="entry name" value="ER"/>
</dbReference>
<protein>
    <submittedName>
        <fullName evidence="9">Piso0_001210 protein</fullName>
    </submittedName>
</protein>
<dbReference type="PANTHER" id="PTHR43161:SF25">
    <property type="entry name" value="ALCOHOL DEHYDROGENASE, PUTATIVE (AFU_ORTHOLOGUE AFUA_1G14390)-RELATED"/>
    <property type="match status" value="1"/>
</dbReference>
<dbReference type="SUPFAM" id="SSF50129">
    <property type="entry name" value="GroES-like"/>
    <property type="match status" value="1"/>
</dbReference>
<dbReference type="InterPro" id="IPR013154">
    <property type="entry name" value="ADH-like_N"/>
</dbReference>
<name>G8YMK1_PICSO</name>
<dbReference type="eggNOG" id="KOG0024">
    <property type="taxonomic scope" value="Eukaryota"/>
</dbReference>
<organism evidence="9 10">
    <name type="scientific">Pichia sorbitophila (strain ATCC MYA-4447 / BCRC 22081 / CBS 7064 / NBRC 10061 / NRRL Y-12695)</name>
    <name type="common">Hybrid yeast</name>
    <dbReference type="NCBI Taxonomy" id="559304"/>
    <lineage>
        <taxon>Eukaryota</taxon>
        <taxon>Fungi</taxon>
        <taxon>Dikarya</taxon>
        <taxon>Ascomycota</taxon>
        <taxon>Saccharomycotina</taxon>
        <taxon>Pichiomycetes</taxon>
        <taxon>Debaryomycetaceae</taxon>
        <taxon>Millerozyma</taxon>
    </lineage>
</organism>
<dbReference type="FunFam" id="3.40.50.720:FF:000068">
    <property type="entry name" value="Sorbitol dehydrogenase"/>
    <property type="match status" value="1"/>
</dbReference>
<dbReference type="Gene3D" id="3.90.180.10">
    <property type="entry name" value="Medium-chain alcohol dehydrogenases, catalytic domain"/>
    <property type="match status" value="1"/>
</dbReference>
<evidence type="ECO:0000256" key="4">
    <source>
        <dbReference type="ARBA" id="ARBA00022833"/>
    </source>
</evidence>
<dbReference type="InterPro" id="IPR013149">
    <property type="entry name" value="ADH-like_C"/>
</dbReference>
<feature type="domain" description="Enoyl reductase (ER)" evidence="8">
    <location>
        <begin position="13"/>
        <end position="369"/>
    </location>
</feature>